<evidence type="ECO:0000256" key="4">
    <source>
        <dbReference type="ARBA" id="ARBA00023163"/>
    </source>
</evidence>
<keyword evidence="4" id="KW-0804">Transcription</keyword>
<dbReference type="InterPro" id="IPR039420">
    <property type="entry name" value="WalR-like"/>
</dbReference>
<dbReference type="PANTHER" id="PTHR48111">
    <property type="entry name" value="REGULATOR OF RPOS"/>
    <property type="match status" value="1"/>
</dbReference>
<evidence type="ECO:0000256" key="2">
    <source>
        <dbReference type="ARBA" id="ARBA00023015"/>
    </source>
</evidence>
<dbReference type="AlphaFoldDB" id="A0A1H8JDI1"/>
<dbReference type="GO" id="GO:0006355">
    <property type="term" value="P:regulation of DNA-templated transcription"/>
    <property type="evidence" value="ECO:0007669"/>
    <property type="project" value="TreeGrafter"/>
</dbReference>
<feature type="domain" description="Response regulatory" evidence="6">
    <location>
        <begin position="3"/>
        <end position="89"/>
    </location>
</feature>
<keyword evidence="3" id="KW-0238">DNA-binding</keyword>
<dbReference type="InterPro" id="IPR001789">
    <property type="entry name" value="Sig_transdc_resp-reg_receiver"/>
</dbReference>
<evidence type="ECO:0000259" key="6">
    <source>
        <dbReference type="PROSITE" id="PS50110"/>
    </source>
</evidence>
<gene>
    <name evidence="7" type="ORF">SAMN05444955_1245</name>
</gene>
<organism evidence="7 8">
    <name type="scientific">Lihuaxuella thermophila</name>
    <dbReference type="NCBI Taxonomy" id="1173111"/>
    <lineage>
        <taxon>Bacteria</taxon>
        <taxon>Bacillati</taxon>
        <taxon>Bacillota</taxon>
        <taxon>Bacilli</taxon>
        <taxon>Bacillales</taxon>
        <taxon>Thermoactinomycetaceae</taxon>
        <taxon>Lihuaxuella</taxon>
    </lineage>
</organism>
<evidence type="ECO:0000313" key="8">
    <source>
        <dbReference type="Proteomes" id="UP000199695"/>
    </source>
</evidence>
<keyword evidence="1 5" id="KW-0597">Phosphoprotein</keyword>
<dbReference type="CDD" id="cd17536">
    <property type="entry name" value="REC_YesN-like"/>
    <property type="match status" value="1"/>
</dbReference>
<dbReference type="SUPFAM" id="SSF52172">
    <property type="entry name" value="CheY-like"/>
    <property type="match status" value="1"/>
</dbReference>
<dbReference type="RefSeq" id="WP_089973210.1">
    <property type="nucleotide sequence ID" value="NZ_FOCQ01000024.1"/>
</dbReference>
<dbReference type="STRING" id="1173111.SAMN05444955_1245"/>
<protein>
    <submittedName>
        <fullName evidence="7">Two-component system, response regulator YesN</fullName>
    </submittedName>
</protein>
<keyword evidence="8" id="KW-1185">Reference proteome</keyword>
<accession>A0A1H8JDI1</accession>
<dbReference type="InterPro" id="IPR011006">
    <property type="entry name" value="CheY-like_superfamily"/>
</dbReference>
<dbReference type="PROSITE" id="PS50110">
    <property type="entry name" value="RESPONSE_REGULATORY"/>
    <property type="match status" value="1"/>
</dbReference>
<dbReference type="GO" id="GO:0000976">
    <property type="term" value="F:transcription cis-regulatory region binding"/>
    <property type="evidence" value="ECO:0007669"/>
    <property type="project" value="TreeGrafter"/>
</dbReference>
<dbReference type="GO" id="GO:0000156">
    <property type="term" value="F:phosphorelay response regulator activity"/>
    <property type="evidence" value="ECO:0007669"/>
    <property type="project" value="TreeGrafter"/>
</dbReference>
<dbReference type="GO" id="GO:0005829">
    <property type="term" value="C:cytosol"/>
    <property type="evidence" value="ECO:0007669"/>
    <property type="project" value="TreeGrafter"/>
</dbReference>
<dbReference type="PANTHER" id="PTHR48111:SF54">
    <property type="entry name" value="STAGE 0 SPORULATION PROTEIN A HOMOLOG"/>
    <property type="match status" value="1"/>
</dbReference>
<sequence>MYKLLIVEDENKTRAALKQYVPWQKWKIGRIYEAANGRQALDLARNFEPDLVVTDIRMPEMDGIELARRLQEEMPDTGVIMLSAYSDLA</sequence>
<dbReference type="OrthoDB" id="2665564at2"/>
<evidence type="ECO:0000256" key="1">
    <source>
        <dbReference type="ARBA" id="ARBA00022553"/>
    </source>
</evidence>
<name>A0A1H8JDI1_9BACL</name>
<dbReference type="Proteomes" id="UP000199695">
    <property type="component" value="Unassembled WGS sequence"/>
</dbReference>
<dbReference type="Gene3D" id="3.40.50.2300">
    <property type="match status" value="1"/>
</dbReference>
<keyword evidence="2" id="KW-0805">Transcription regulation</keyword>
<proteinExistence type="predicted"/>
<dbReference type="Pfam" id="PF00072">
    <property type="entry name" value="Response_reg"/>
    <property type="match status" value="1"/>
</dbReference>
<dbReference type="GO" id="GO:0032993">
    <property type="term" value="C:protein-DNA complex"/>
    <property type="evidence" value="ECO:0007669"/>
    <property type="project" value="TreeGrafter"/>
</dbReference>
<dbReference type="SMART" id="SM00448">
    <property type="entry name" value="REC"/>
    <property type="match status" value="1"/>
</dbReference>
<reference evidence="7 8" key="1">
    <citation type="submission" date="2016-10" db="EMBL/GenBank/DDBJ databases">
        <authorList>
            <person name="de Groot N.N."/>
        </authorList>
    </citation>
    <scope>NUCLEOTIDE SEQUENCE [LARGE SCALE GENOMIC DNA]</scope>
    <source>
        <strain evidence="7 8">DSM 46701</strain>
    </source>
</reference>
<evidence type="ECO:0000256" key="5">
    <source>
        <dbReference type="PROSITE-ProRule" id="PRU00169"/>
    </source>
</evidence>
<feature type="modified residue" description="4-aspartylphosphate" evidence="5">
    <location>
        <position position="55"/>
    </location>
</feature>
<dbReference type="EMBL" id="FOCQ01000024">
    <property type="protein sequence ID" value="SEN78789.1"/>
    <property type="molecule type" value="Genomic_DNA"/>
</dbReference>
<evidence type="ECO:0000313" key="7">
    <source>
        <dbReference type="EMBL" id="SEN78789.1"/>
    </source>
</evidence>
<evidence type="ECO:0000256" key="3">
    <source>
        <dbReference type="ARBA" id="ARBA00023125"/>
    </source>
</evidence>